<keyword evidence="3" id="KW-1003">Cell membrane</keyword>
<dbReference type="PATRIC" id="fig|1121448.10.peg.1890"/>
<evidence type="ECO:0000259" key="6">
    <source>
        <dbReference type="Pfam" id="PF04069"/>
    </source>
</evidence>
<keyword evidence="2" id="KW-0813">Transport</keyword>
<dbReference type="KEGG" id="dgg:DGI_1933"/>
<feature type="chain" id="PRO_5004588242" evidence="5">
    <location>
        <begin position="24"/>
        <end position="287"/>
    </location>
</feature>
<evidence type="ECO:0000256" key="2">
    <source>
        <dbReference type="ARBA" id="ARBA00022448"/>
    </source>
</evidence>
<gene>
    <name evidence="7" type="ORF">DGI_1933</name>
</gene>
<dbReference type="GO" id="GO:0015226">
    <property type="term" value="F:carnitine transmembrane transporter activity"/>
    <property type="evidence" value="ECO:0007669"/>
    <property type="project" value="TreeGrafter"/>
</dbReference>
<keyword evidence="4" id="KW-0472">Membrane</keyword>
<dbReference type="GO" id="GO:0015871">
    <property type="term" value="P:choline transport"/>
    <property type="evidence" value="ECO:0007669"/>
    <property type="project" value="TreeGrafter"/>
</dbReference>
<dbReference type="RefSeq" id="WP_021760596.1">
    <property type="nucleotide sequence ID" value="NC_022444.1"/>
</dbReference>
<sequence length="287" mass="31286">MQRLVFKLLMVALVLGLSLPGMAQAAKAPKGSVNLVYVEWSSEVASTNVVKALLEQAGYTVEITPVSAAAMWQAVASDNTVDGMVAAWLPTTHGHYLDKVKDKVEDLGPNLTGTRIGLVVPEYVTIRSIDELNANADKFKGQIVGIDPGAGLMSKTETAIKEYALDKLTVMEGSGATMTAALADAVKNKQWVVVTGWTPHWKFAKWPLKYLEDPKNVFGGDEFINTIVRKDLKKDKPEVHAILDRFEWTPEDMAAVMISIEDGMAPEAAAKKWLAAHPDKVKAWLGQ</sequence>
<dbReference type="AlphaFoldDB" id="T2GBP3"/>
<evidence type="ECO:0000256" key="3">
    <source>
        <dbReference type="ARBA" id="ARBA00022475"/>
    </source>
</evidence>
<dbReference type="GO" id="GO:0005275">
    <property type="term" value="F:amine transmembrane transporter activity"/>
    <property type="evidence" value="ECO:0007669"/>
    <property type="project" value="TreeGrafter"/>
</dbReference>
<evidence type="ECO:0000313" key="8">
    <source>
        <dbReference type="Proteomes" id="UP000016587"/>
    </source>
</evidence>
<dbReference type="STRING" id="1121448.DGI_1933"/>
<protein>
    <submittedName>
        <fullName evidence="7">Putative glycine/betaine ABC transporter substrate-binding protein</fullName>
    </submittedName>
</protein>
<proteinExistence type="predicted"/>
<comment type="subcellular location">
    <subcellularLocation>
        <location evidence="1">Cell membrane</location>
    </subcellularLocation>
</comment>
<dbReference type="HOGENOM" id="CLU_008673_1_0_7"/>
<dbReference type="GO" id="GO:0031460">
    <property type="term" value="P:glycine betaine transport"/>
    <property type="evidence" value="ECO:0007669"/>
    <property type="project" value="TreeGrafter"/>
</dbReference>
<feature type="signal peptide" evidence="5">
    <location>
        <begin position="1"/>
        <end position="23"/>
    </location>
</feature>
<accession>T2GBP3</accession>
<dbReference type="EMBL" id="CP006585">
    <property type="protein sequence ID" value="AGW13713.1"/>
    <property type="molecule type" value="Genomic_DNA"/>
</dbReference>
<dbReference type="eggNOG" id="COG2113">
    <property type="taxonomic scope" value="Bacteria"/>
</dbReference>
<dbReference type="CDD" id="cd13639">
    <property type="entry name" value="PBP2_OpuAC_like"/>
    <property type="match status" value="1"/>
</dbReference>
<name>T2GBP3_MEGG1</name>
<dbReference type="GO" id="GO:0043190">
    <property type="term" value="C:ATP-binding cassette (ABC) transporter complex"/>
    <property type="evidence" value="ECO:0007669"/>
    <property type="project" value="InterPro"/>
</dbReference>
<dbReference type="InterPro" id="IPR007210">
    <property type="entry name" value="ABC_Gly_betaine_transp_sub-bd"/>
</dbReference>
<dbReference type="Gene3D" id="3.40.190.100">
    <property type="entry name" value="Glycine betaine-binding periplasmic protein, domain 2"/>
    <property type="match status" value="1"/>
</dbReference>
<reference evidence="8" key="2">
    <citation type="submission" date="2013-07" db="EMBL/GenBank/DDBJ databases">
        <authorList>
            <person name="Morais-Silva F.O."/>
            <person name="Rezende A.M."/>
            <person name="Pimentel C."/>
            <person name="Resende D.M."/>
            <person name="Santos C.I."/>
            <person name="Clemente C."/>
            <person name="de Oliveira L.M."/>
            <person name="da Silva S.M."/>
            <person name="Costa D.A."/>
            <person name="Varela-Raposo A."/>
            <person name="Horacio E.C.A."/>
            <person name="Matos M."/>
            <person name="Flores O."/>
            <person name="Ruiz J.C."/>
            <person name="Rodrigues-Pousada C."/>
        </authorList>
    </citation>
    <scope>NUCLEOTIDE SEQUENCE [LARGE SCALE GENOMIC DNA]</scope>
    <source>
        <strain evidence="8">ATCC 19364 / DSM 1382 / NCIMB 9332 / VKM B-1759</strain>
    </source>
</reference>
<dbReference type="PANTHER" id="PTHR47737:SF1">
    <property type="entry name" value="GLYCINE BETAINE_PROLINE BETAINE TRANSPORT SYSTEM PERMEASE PROTEIN PROW"/>
    <property type="match status" value="1"/>
</dbReference>
<dbReference type="SUPFAM" id="SSF53850">
    <property type="entry name" value="Periplasmic binding protein-like II"/>
    <property type="match status" value="1"/>
</dbReference>
<keyword evidence="5" id="KW-0732">Signal</keyword>
<dbReference type="Gene3D" id="3.10.105.10">
    <property type="entry name" value="Dipeptide-binding Protein, Domain 3"/>
    <property type="match status" value="2"/>
</dbReference>
<organism evidence="7 8">
    <name type="scientific">Megalodesulfovibrio gigas (strain ATCC 19364 / DSM 1382 / NCIMB 9332 / VKM B-1759)</name>
    <name type="common">Desulfovibrio gigas</name>
    <dbReference type="NCBI Taxonomy" id="1121448"/>
    <lineage>
        <taxon>Bacteria</taxon>
        <taxon>Pseudomonadati</taxon>
        <taxon>Thermodesulfobacteriota</taxon>
        <taxon>Desulfovibrionia</taxon>
        <taxon>Desulfovibrionales</taxon>
        <taxon>Desulfovibrionaceae</taxon>
        <taxon>Megalodesulfovibrio</taxon>
    </lineage>
</organism>
<dbReference type="PANTHER" id="PTHR47737">
    <property type="entry name" value="GLYCINE BETAINE/PROLINE BETAINE TRANSPORT SYSTEM PERMEASE PROTEIN PROW"/>
    <property type="match status" value="1"/>
</dbReference>
<keyword evidence="8" id="KW-1185">Reference proteome</keyword>
<dbReference type="Pfam" id="PF04069">
    <property type="entry name" value="OpuAC"/>
    <property type="match status" value="1"/>
</dbReference>
<evidence type="ECO:0000256" key="4">
    <source>
        <dbReference type="ARBA" id="ARBA00023136"/>
    </source>
</evidence>
<evidence type="ECO:0000256" key="1">
    <source>
        <dbReference type="ARBA" id="ARBA00004236"/>
    </source>
</evidence>
<feature type="domain" description="ABC-type glycine betaine transport system substrate-binding" evidence="6">
    <location>
        <begin position="32"/>
        <end position="275"/>
    </location>
</feature>
<dbReference type="OrthoDB" id="9787902at2"/>
<evidence type="ECO:0000256" key="5">
    <source>
        <dbReference type="SAM" id="SignalP"/>
    </source>
</evidence>
<reference evidence="7 8" key="1">
    <citation type="journal article" date="2013" name="J. Bacteriol.">
        <title>Roles of HynAB and Ech, the only two hydrogenases found in the model sulfate reducer Desulfovibrio gigas.</title>
        <authorList>
            <person name="Morais-Silva F.O."/>
            <person name="Santos C.I."/>
            <person name="Rodrigues R."/>
            <person name="Pereira I.A."/>
            <person name="Rodrigues-Pousada C."/>
        </authorList>
    </citation>
    <scope>NUCLEOTIDE SEQUENCE [LARGE SCALE GENOMIC DNA]</scope>
    <source>
        <strain evidence="8">ATCC 19364 / DSM 1382 / NCIMB 9332 / VKM B-1759</strain>
    </source>
</reference>
<dbReference type="Proteomes" id="UP000016587">
    <property type="component" value="Chromosome"/>
</dbReference>
<evidence type="ECO:0000313" key="7">
    <source>
        <dbReference type="EMBL" id="AGW13713.1"/>
    </source>
</evidence>